<name>A0AAW1VC96_9CUCU</name>
<proteinExistence type="predicted"/>
<dbReference type="Proteomes" id="UP001431783">
    <property type="component" value="Unassembled WGS sequence"/>
</dbReference>
<protein>
    <submittedName>
        <fullName evidence="2">Uncharacterized protein</fullName>
    </submittedName>
</protein>
<dbReference type="AlphaFoldDB" id="A0AAW1VC96"/>
<feature type="compositionally biased region" description="Basic and acidic residues" evidence="1">
    <location>
        <begin position="476"/>
        <end position="485"/>
    </location>
</feature>
<feature type="region of interest" description="Disordered" evidence="1">
    <location>
        <begin position="396"/>
        <end position="415"/>
    </location>
</feature>
<comment type="caution">
    <text evidence="2">The sequence shown here is derived from an EMBL/GenBank/DDBJ whole genome shotgun (WGS) entry which is preliminary data.</text>
</comment>
<feature type="compositionally biased region" description="Polar residues" evidence="1">
    <location>
        <begin position="461"/>
        <end position="475"/>
    </location>
</feature>
<keyword evidence="3" id="KW-1185">Reference proteome</keyword>
<evidence type="ECO:0000313" key="3">
    <source>
        <dbReference type="Proteomes" id="UP001431783"/>
    </source>
</evidence>
<accession>A0AAW1VC96</accession>
<evidence type="ECO:0000256" key="1">
    <source>
        <dbReference type="SAM" id="MobiDB-lite"/>
    </source>
</evidence>
<evidence type="ECO:0000313" key="2">
    <source>
        <dbReference type="EMBL" id="KAK9890631.1"/>
    </source>
</evidence>
<reference evidence="2 3" key="1">
    <citation type="submission" date="2023-03" db="EMBL/GenBank/DDBJ databases">
        <title>Genome insight into feeding habits of ladybird beetles.</title>
        <authorList>
            <person name="Li H.-S."/>
            <person name="Huang Y.-H."/>
            <person name="Pang H."/>
        </authorList>
    </citation>
    <scope>NUCLEOTIDE SEQUENCE [LARGE SCALE GENOMIC DNA]</scope>
    <source>
        <strain evidence="2">SYSU_2023b</strain>
        <tissue evidence="2">Whole body</tissue>
    </source>
</reference>
<gene>
    <name evidence="2" type="ORF">WA026_011991</name>
</gene>
<organism evidence="2 3">
    <name type="scientific">Henosepilachna vigintioctopunctata</name>
    <dbReference type="NCBI Taxonomy" id="420089"/>
    <lineage>
        <taxon>Eukaryota</taxon>
        <taxon>Metazoa</taxon>
        <taxon>Ecdysozoa</taxon>
        <taxon>Arthropoda</taxon>
        <taxon>Hexapoda</taxon>
        <taxon>Insecta</taxon>
        <taxon>Pterygota</taxon>
        <taxon>Neoptera</taxon>
        <taxon>Endopterygota</taxon>
        <taxon>Coleoptera</taxon>
        <taxon>Polyphaga</taxon>
        <taxon>Cucujiformia</taxon>
        <taxon>Coccinelloidea</taxon>
        <taxon>Coccinellidae</taxon>
        <taxon>Epilachninae</taxon>
        <taxon>Epilachnini</taxon>
        <taxon>Henosepilachna</taxon>
    </lineage>
</organism>
<feature type="region of interest" description="Disordered" evidence="1">
    <location>
        <begin position="452"/>
        <end position="494"/>
    </location>
</feature>
<dbReference type="EMBL" id="JARQZJ010000126">
    <property type="protein sequence ID" value="KAK9890631.1"/>
    <property type="molecule type" value="Genomic_DNA"/>
</dbReference>
<sequence>MWKISAAKLFCCIFDFEVPLEDLFVQSELHPKITLLYSNAQECFKKNNVTAETISNEKDEKPESKLKLKQMMLNSSYLEGTPQSFLWLIEHFLGMLPIPLLPHYSNGVHLEWLYLSEQCKKLFQHYHKERRISYDLDYDVTREMSKLPTQHYLLLNLHMIFMREVSFFMNKNKKICRRNATYYTKYFTPSIFIRPFRPGLKQDNEKEYYYIILYMLLRWPFLCEMFRYSNLSKIIELPESITETHSHEDIGKKIFTDDCVKQRQDNISMKNKQNYFKANCCCGIGSNYTCNPSRSKCSLHVFYQNTTSNQSENSMNNRFSALRLSDNEIIEATSDDDLEIELENEKIEKNLSQNAEESFIYDDYDTFEKEEFNQIKNRNFETTIKCSQARRAYSNSEENTITHENNNRLKRKVKNDSLIRPNTNLTEGENYRQRISETKLERKVNHTKNKNEFSKRHKGSKTNLFHSASNPTTQVEHSEIKKEHTVPNQSGNTGCEHKIEESIPENQKPITIDTTLMKRVSKLGWTYTPPKTKSVEKCCSNNISKEEINNEILIADSKSDTSLKKYKSVRSLKSKLSFLSINKKNKKNKHDSSNLKYTKINS</sequence>